<gene>
    <name evidence="2" type="ORF">Trco_008273</name>
</gene>
<feature type="compositionally biased region" description="Basic and acidic residues" evidence="1">
    <location>
        <begin position="48"/>
        <end position="57"/>
    </location>
</feature>
<accession>A0A9P8QID3</accession>
<feature type="compositionally biased region" description="Polar residues" evidence="1">
    <location>
        <begin position="79"/>
        <end position="92"/>
    </location>
</feature>
<comment type="caution">
    <text evidence="2">The sequence shown here is derived from an EMBL/GenBank/DDBJ whole genome shotgun (WGS) entry which is preliminary data.</text>
</comment>
<organism evidence="2 3">
    <name type="scientific">Trichoderma cornu-damae</name>
    <dbReference type="NCBI Taxonomy" id="654480"/>
    <lineage>
        <taxon>Eukaryota</taxon>
        <taxon>Fungi</taxon>
        <taxon>Dikarya</taxon>
        <taxon>Ascomycota</taxon>
        <taxon>Pezizomycotina</taxon>
        <taxon>Sordariomycetes</taxon>
        <taxon>Hypocreomycetidae</taxon>
        <taxon>Hypocreales</taxon>
        <taxon>Hypocreaceae</taxon>
        <taxon>Trichoderma</taxon>
    </lineage>
</organism>
<dbReference type="OrthoDB" id="5038369at2759"/>
<dbReference type="Proteomes" id="UP000827724">
    <property type="component" value="Unassembled WGS sequence"/>
</dbReference>
<protein>
    <submittedName>
        <fullName evidence="2">Uncharacterized protein</fullName>
    </submittedName>
</protein>
<evidence type="ECO:0000256" key="1">
    <source>
        <dbReference type="SAM" id="MobiDB-lite"/>
    </source>
</evidence>
<dbReference type="EMBL" id="JAIWOZ010000007">
    <property type="protein sequence ID" value="KAH6603498.1"/>
    <property type="molecule type" value="Genomic_DNA"/>
</dbReference>
<sequence length="338" mass="38599">MVRTRSQARAKNHNGASGMNVASRPTYYGDENDSIDESEATEEDSDDEYKPRTDSRRVTPRVTKHHEGGGEDEEEKNEIPQTPGSMQASEQDYTPPRDPNQTATYHDTAGEEAAPQERPSDERFFFEDELRLGPPSFIDLTRLEFFQTFPHDPAATLCSRHFLQLAQSWHMRRQGHTENMIYDLNQEFPCSGVGSLLNFSRDREVLGQAVWDEPWRRMELAEFMRSLQQLLDWAEAELREQRRSAISGTGIPPRCELENCGALSCGYCLAMTNAEVNLYEAIREARAKSGHGAWQDGDAAAFEEHQRRRIDALDLEDARSGRRDRDEIDMASAYLLDF</sequence>
<keyword evidence="3" id="KW-1185">Reference proteome</keyword>
<name>A0A9P8QID3_9HYPO</name>
<evidence type="ECO:0000313" key="3">
    <source>
        <dbReference type="Proteomes" id="UP000827724"/>
    </source>
</evidence>
<proteinExistence type="predicted"/>
<feature type="compositionally biased region" description="Acidic residues" evidence="1">
    <location>
        <begin position="30"/>
        <end position="47"/>
    </location>
</feature>
<dbReference type="AlphaFoldDB" id="A0A9P8QID3"/>
<evidence type="ECO:0000313" key="2">
    <source>
        <dbReference type="EMBL" id="KAH6603498.1"/>
    </source>
</evidence>
<feature type="compositionally biased region" description="Basic residues" evidence="1">
    <location>
        <begin position="1"/>
        <end position="12"/>
    </location>
</feature>
<reference evidence="2" key="1">
    <citation type="submission" date="2021-08" db="EMBL/GenBank/DDBJ databases">
        <title>Chromosome-Level Trichoderma cornu-damae using Hi-C Data.</title>
        <authorList>
            <person name="Kim C.S."/>
        </authorList>
    </citation>
    <scope>NUCLEOTIDE SEQUENCE</scope>
    <source>
        <strain evidence="2">KA19-0412C</strain>
    </source>
</reference>
<feature type="region of interest" description="Disordered" evidence="1">
    <location>
        <begin position="1"/>
        <end position="121"/>
    </location>
</feature>